<feature type="chain" id="PRO_5047418673" description="Extensin-like C-terminal domain-containing protein" evidence="2">
    <location>
        <begin position="21"/>
        <end position="348"/>
    </location>
</feature>
<comment type="caution">
    <text evidence="4">The sequence shown here is derived from an EMBL/GenBank/DDBJ whole genome shotgun (WGS) entry which is preliminary data.</text>
</comment>
<evidence type="ECO:0000259" key="3">
    <source>
        <dbReference type="Pfam" id="PF06904"/>
    </source>
</evidence>
<evidence type="ECO:0000256" key="1">
    <source>
        <dbReference type="SAM" id="MobiDB-lite"/>
    </source>
</evidence>
<name>A0ABV2IAW3_9HYPH</name>
<feature type="domain" description="Extensin-like C-terminal" evidence="3">
    <location>
        <begin position="171"/>
        <end position="347"/>
    </location>
</feature>
<dbReference type="EMBL" id="JBEPLY010000005">
    <property type="protein sequence ID" value="MET3600050.1"/>
    <property type="molecule type" value="Genomic_DNA"/>
</dbReference>
<gene>
    <name evidence="4" type="ORF">ABID12_001990</name>
</gene>
<reference evidence="4 5" key="1">
    <citation type="submission" date="2024-06" db="EMBL/GenBank/DDBJ databases">
        <title>Genomic Encyclopedia of Type Strains, Phase IV (KMG-IV): sequencing the most valuable type-strain genomes for metagenomic binning, comparative biology and taxonomic classification.</title>
        <authorList>
            <person name="Goeker M."/>
        </authorList>
    </citation>
    <scope>NUCLEOTIDE SEQUENCE [LARGE SCALE GENOMIC DNA]</scope>
    <source>
        <strain evidence="4 5">DSM 28102</strain>
    </source>
</reference>
<protein>
    <recommendedName>
        <fullName evidence="3">Extensin-like C-terminal domain-containing protein</fullName>
    </recommendedName>
</protein>
<feature type="region of interest" description="Disordered" evidence="1">
    <location>
        <begin position="35"/>
        <end position="76"/>
    </location>
</feature>
<feature type="compositionally biased region" description="Polar residues" evidence="1">
    <location>
        <begin position="54"/>
        <end position="63"/>
    </location>
</feature>
<feature type="signal peptide" evidence="2">
    <location>
        <begin position="1"/>
        <end position="20"/>
    </location>
</feature>
<feature type="compositionally biased region" description="Polar residues" evidence="1">
    <location>
        <begin position="35"/>
        <end position="44"/>
    </location>
</feature>
<dbReference type="InterPro" id="IPR009683">
    <property type="entry name" value="Extensin-like_C"/>
</dbReference>
<keyword evidence="2" id="KW-0732">Signal</keyword>
<dbReference type="Proteomes" id="UP001549164">
    <property type="component" value="Unassembled WGS sequence"/>
</dbReference>
<dbReference type="Gene3D" id="3.30.1380.10">
    <property type="match status" value="1"/>
</dbReference>
<dbReference type="PROSITE" id="PS51257">
    <property type="entry name" value="PROKAR_LIPOPROTEIN"/>
    <property type="match status" value="1"/>
</dbReference>
<organism evidence="4 5">
    <name type="scientific">Martelella mangrovi</name>
    <dbReference type="NCBI Taxonomy" id="1397477"/>
    <lineage>
        <taxon>Bacteria</taxon>
        <taxon>Pseudomonadati</taxon>
        <taxon>Pseudomonadota</taxon>
        <taxon>Alphaproteobacteria</taxon>
        <taxon>Hyphomicrobiales</taxon>
        <taxon>Aurantimonadaceae</taxon>
        <taxon>Martelella</taxon>
    </lineage>
</organism>
<proteinExistence type="predicted"/>
<evidence type="ECO:0000256" key="2">
    <source>
        <dbReference type="SAM" id="SignalP"/>
    </source>
</evidence>
<accession>A0ABV2IAW3</accession>
<dbReference type="InterPro" id="IPR009045">
    <property type="entry name" value="Zn_M74/Hedgehog-like"/>
</dbReference>
<keyword evidence="5" id="KW-1185">Reference proteome</keyword>
<dbReference type="Pfam" id="PF06904">
    <property type="entry name" value="Extensin-like_C"/>
    <property type="match status" value="1"/>
</dbReference>
<evidence type="ECO:0000313" key="4">
    <source>
        <dbReference type="EMBL" id="MET3600050.1"/>
    </source>
</evidence>
<evidence type="ECO:0000313" key="5">
    <source>
        <dbReference type="Proteomes" id="UP001549164"/>
    </source>
</evidence>
<sequence>MSFSYLRHAVSCTAISLALAGCSIGGLMTSFSVDTSDKNSQVVTRSEVARTQPAADSSKTPQPDASRLAADEPPPPTIEQLIAETETSAGVPIDSYLGFSSAEDSKDVTAIAAQEARTAERQVDGAPDPGIDPIQTASLLPHVQPGATGQGGMSAPKQNRIPGLMPLAERQCRSELNRMGVTFTEVEAIANGSQCGIEYPVKLQSLPGDIAVSPNVTVNCDTALAFAQWVQNDVAPAARVRYLTGLKSIQTMGGYSCRRVNNGTNSRTMSEHSKGNAIDVGGFTLNTGKKIDISRKGLFAFREKGLLKSVRASGCDYFNTVLGPGYPKHGDHFHFDLKQRSSGKSYCN</sequence>